<accession>A0A1B1YZU7</accession>
<organism evidence="2 3">
    <name type="scientific">Fictibacillus arsenicus</name>
    <dbReference type="NCBI Taxonomy" id="255247"/>
    <lineage>
        <taxon>Bacteria</taxon>
        <taxon>Bacillati</taxon>
        <taxon>Bacillota</taxon>
        <taxon>Bacilli</taxon>
        <taxon>Bacillales</taxon>
        <taxon>Fictibacillaceae</taxon>
        <taxon>Fictibacillus</taxon>
    </lineage>
</organism>
<dbReference type="OrthoDB" id="2971166at2"/>
<reference evidence="2 3" key="1">
    <citation type="submission" date="2016-08" db="EMBL/GenBank/DDBJ databases">
        <title>Complete genome sequence of Fictibacillus arsenicus G25-54, a strain with toxicity to nematodes and a potential arsenic-resistance activity.</title>
        <authorList>
            <person name="Zheng Z."/>
        </authorList>
    </citation>
    <scope>NUCLEOTIDE SEQUENCE [LARGE SCALE GENOMIC DNA]</scope>
    <source>
        <strain evidence="2 3">G25-54</strain>
    </source>
</reference>
<protein>
    <recommendedName>
        <fullName evidence="4">Inner-membrane translocator</fullName>
    </recommendedName>
</protein>
<evidence type="ECO:0000313" key="2">
    <source>
        <dbReference type="EMBL" id="ANX10723.1"/>
    </source>
</evidence>
<evidence type="ECO:0000256" key="1">
    <source>
        <dbReference type="SAM" id="Phobius"/>
    </source>
</evidence>
<feature type="transmembrane region" description="Helical" evidence="1">
    <location>
        <begin position="31"/>
        <end position="54"/>
    </location>
</feature>
<dbReference type="Proteomes" id="UP000077412">
    <property type="component" value="Chromosome"/>
</dbReference>
<dbReference type="KEGG" id="far:ABE41_001680"/>
<keyword evidence="1" id="KW-0472">Membrane</keyword>
<dbReference type="STRING" id="255247.ABE41_001680"/>
<dbReference type="RefSeq" id="WP_066285862.1">
    <property type="nucleotide sequence ID" value="NZ_CP016761.1"/>
</dbReference>
<keyword evidence="1" id="KW-0812">Transmembrane</keyword>
<evidence type="ECO:0000313" key="3">
    <source>
        <dbReference type="Proteomes" id="UP000077412"/>
    </source>
</evidence>
<dbReference type="AlphaFoldDB" id="A0A1B1YZU7"/>
<evidence type="ECO:0008006" key="4">
    <source>
        <dbReference type="Google" id="ProtNLM"/>
    </source>
</evidence>
<name>A0A1B1YZU7_9BACL</name>
<proteinExistence type="predicted"/>
<feature type="transmembrane region" description="Helical" evidence="1">
    <location>
        <begin position="66"/>
        <end position="91"/>
    </location>
</feature>
<keyword evidence="1" id="KW-1133">Transmembrane helix</keyword>
<sequence>MDSVILWSYFIVILLLNYAAVKFHRIGKLKLFYSGLILMISAPIIAFITGGLLLKLVADIGEGAGYGGFFFGFVTLVNGFVMLAAGFFIGLKKYFKSNKQNDLQEKP</sequence>
<keyword evidence="3" id="KW-1185">Reference proteome</keyword>
<feature type="transmembrane region" description="Helical" evidence="1">
    <location>
        <begin position="6"/>
        <end position="24"/>
    </location>
</feature>
<dbReference type="EMBL" id="CP016761">
    <property type="protein sequence ID" value="ANX10723.1"/>
    <property type="molecule type" value="Genomic_DNA"/>
</dbReference>
<gene>
    <name evidence="2" type="ORF">ABE41_001680</name>
</gene>